<evidence type="ECO:0000313" key="2">
    <source>
        <dbReference type="EMBL" id="BAI60850.1"/>
    </source>
</evidence>
<accession>D1YWM8</accession>
<feature type="transmembrane region" description="Helical" evidence="1">
    <location>
        <begin position="480"/>
        <end position="500"/>
    </location>
</feature>
<reference evidence="2 3" key="1">
    <citation type="journal article" date="2007" name="Appl. Environ. Microbiol.">
        <title>Isolation of key methanogens for global methane emission from rice paddy fields: a novel isolate affiliated with the clone cluster rice cluster I.</title>
        <authorList>
            <person name="Sakai S."/>
            <person name="Imachi H."/>
            <person name="Sekiguchi Y."/>
            <person name="Ohashi A."/>
            <person name="Harada H."/>
            <person name="Kamagata Y."/>
        </authorList>
    </citation>
    <scope>NUCLEOTIDE SEQUENCE [LARGE SCALE GENOMIC DNA]</scope>
    <source>
        <strain evidence="3">DSM 17711 / JCM 13418 / NBRC 101707 / SANAE</strain>
    </source>
</reference>
<keyword evidence="3" id="KW-1185">Reference proteome</keyword>
<feature type="transmembrane region" description="Helical" evidence="1">
    <location>
        <begin position="449"/>
        <end position="468"/>
    </location>
</feature>
<reference evidence="2 3" key="2">
    <citation type="journal article" date="2008" name="Int. J. Syst. Evol. Microbiol.">
        <title>Methanocella paludicola gen. nov., sp. nov., a methane-producing archaeon, the first isolate of the lineage 'Rice Cluster I', and proposal of the new archaeal order Methanocellales ord. nov.</title>
        <authorList>
            <person name="Sakai S."/>
            <person name="Imachi H."/>
            <person name="Hanada S."/>
            <person name="Ohashi A."/>
            <person name="Harada H."/>
            <person name="Kamagata Y."/>
        </authorList>
    </citation>
    <scope>NUCLEOTIDE SEQUENCE [LARGE SCALE GENOMIC DNA]</scope>
    <source>
        <strain evidence="3">DSM 17711 / JCM 13418 / NBRC 101707 / SANAE</strain>
    </source>
</reference>
<evidence type="ECO:0000313" key="3">
    <source>
        <dbReference type="Proteomes" id="UP000001882"/>
    </source>
</evidence>
<feature type="transmembrane region" description="Helical" evidence="1">
    <location>
        <begin position="6"/>
        <end position="23"/>
    </location>
</feature>
<keyword evidence="1" id="KW-0812">Transmembrane</keyword>
<feature type="transmembrane region" description="Helical" evidence="1">
    <location>
        <begin position="98"/>
        <end position="118"/>
    </location>
</feature>
<dbReference type="OrthoDB" id="110868at2157"/>
<feature type="transmembrane region" description="Helical" evidence="1">
    <location>
        <begin position="209"/>
        <end position="226"/>
    </location>
</feature>
<dbReference type="EMBL" id="AP011532">
    <property type="protein sequence ID" value="BAI60850.1"/>
    <property type="molecule type" value="Genomic_DNA"/>
</dbReference>
<gene>
    <name evidence="2" type="ordered locus">MCP_0778</name>
</gene>
<dbReference type="eggNOG" id="arCOG03188">
    <property type="taxonomic scope" value="Archaea"/>
</dbReference>
<organism evidence="2 3">
    <name type="scientific">Methanocella paludicola (strain DSM 17711 / JCM 13418 / NBRC 101707 / SANAE)</name>
    <dbReference type="NCBI Taxonomy" id="304371"/>
    <lineage>
        <taxon>Archaea</taxon>
        <taxon>Methanobacteriati</taxon>
        <taxon>Methanobacteriota</taxon>
        <taxon>Stenosarchaea group</taxon>
        <taxon>Methanomicrobia</taxon>
        <taxon>Methanocellales</taxon>
        <taxon>Methanocellaceae</taxon>
        <taxon>Methanocella</taxon>
    </lineage>
</organism>
<keyword evidence="1" id="KW-0472">Membrane</keyword>
<feature type="transmembrane region" description="Helical" evidence="1">
    <location>
        <begin position="150"/>
        <end position="170"/>
    </location>
</feature>
<feature type="transmembrane region" description="Helical" evidence="1">
    <location>
        <begin position="124"/>
        <end position="143"/>
    </location>
</feature>
<reference evidence="3" key="3">
    <citation type="journal article" date="2011" name="PLoS ONE">
        <title>Genome sequence of a mesophilic hydrogenotrophic methanogen Methanocella paludicola, the first cultivated representative of the order Methanocellales.</title>
        <authorList>
            <person name="Sakai S."/>
            <person name="Takaki Y."/>
            <person name="Shimamura S."/>
            <person name="Sekine M."/>
            <person name="Tajima T."/>
            <person name="Kosugi H."/>
            <person name="Ichikawa N."/>
            <person name="Tasumi E."/>
            <person name="Hiraki A.T."/>
            <person name="Shimizu A."/>
            <person name="Kato Y."/>
            <person name="Nishiko R."/>
            <person name="Mori K."/>
            <person name="Fujita N."/>
            <person name="Imachi H."/>
            <person name="Takai K."/>
        </authorList>
    </citation>
    <scope>NUCLEOTIDE SEQUENCE [LARGE SCALE GENOMIC DNA]</scope>
    <source>
        <strain evidence="3">DSM 17711 / JCM 13418 / NBRC 101707 / SANAE</strain>
    </source>
</reference>
<dbReference type="KEGG" id="mpd:MCP_0778"/>
<feature type="transmembrane region" description="Helical" evidence="1">
    <location>
        <begin position="61"/>
        <end position="77"/>
    </location>
</feature>
<evidence type="ECO:0000256" key="1">
    <source>
        <dbReference type="SAM" id="Phobius"/>
    </source>
</evidence>
<feature type="transmembrane region" description="Helical" evidence="1">
    <location>
        <begin position="356"/>
        <end position="374"/>
    </location>
</feature>
<dbReference type="InParanoid" id="D1YWM8"/>
<dbReference type="RefSeq" id="WP_012899530.1">
    <property type="nucleotide sequence ID" value="NC_013665.1"/>
</dbReference>
<evidence type="ECO:0008006" key="4">
    <source>
        <dbReference type="Google" id="ProtNLM"/>
    </source>
</evidence>
<protein>
    <recommendedName>
        <fullName evidence="4">Glycosyltransferase RgtA/B/C/D-like domain-containing protein</fullName>
    </recommendedName>
</protein>
<sequence>MTFKELAPFVIAITALVCIALLIRTDRKKIFTIDGIFAILGIIAGFAITCMNLLYSNNYTITIGPIVAITSSAYLSLKDTINQYAGNLPFRFGQKTISFINIIFWGATLTALVSYFTAPLYSRPIVFFLSIALALTMLGLELFSLKPDKVSVLIAISKILFVSVMLRASANLISPYPIGSDQWFHMKIISEMMSSGSIQALIGHISSEYPFFPIMHLYVIACQLIGNIDVKLAMFIVGAALALSTVFVYLLVKTITSNENIALISMLLLNFADFHLEWSIEIIAMSFGLSLYALLLFLMFRKKEFDKMNYSLIIFTFILITLTHTISSFIAFITLISLYVGSIIYGKLYPNGKKEFYIDIRLCIIVMFILFGYWTFSNCNFFYFVISQLKLSLMNAGFLSRPTMSFIPDPSSHQYGDLINILGFLIFVVFGIIGVLWSTSKANAGQARIALVVTMLVLFFVFFIFPVMGMRSIVPYRWPAFIYMGFILFVSQGLSLSFNVVRKNFRVIAFVPLFFVLIFCMIANSFSNSDTPYFGSTSSLNYYTVSEMISFETLNTTYDGDIFVDYDSYEMPLTKYLNRSETSSYSLTPLGGFDWSNMTDGMVVLRAKTVTHPVRGLYNGSYYDIVLGNDIPSHLNNSAAVLFDSGSLKGYVLP</sequence>
<proteinExistence type="predicted"/>
<dbReference type="GeneID" id="8680816"/>
<dbReference type="AlphaFoldDB" id="D1YWM8"/>
<feature type="transmembrane region" description="Helical" evidence="1">
    <location>
        <begin position="507"/>
        <end position="526"/>
    </location>
</feature>
<dbReference type="Proteomes" id="UP000001882">
    <property type="component" value="Chromosome"/>
</dbReference>
<name>D1YWM8_METPS</name>
<feature type="transmembrane region" description="Helical" evidence="1">
    <location>
        <begin position="282"/>
        <end position="300"/>
    </location>
</feature>
<dbReference type="STRING" id="304371.MCP_0778"/>
<feature type="transmembrane region" description="Helical" evidence="1">
    <location>
        <begin position="35"/>
        <end position="55"/>
    </location>
</feature>
<feature type="transmembrane region" description="Helical" evidence="1">
    <location>
        <begin position="312"/>
        <end position="336"/>
    </location>
</feature>
<feature type="transmembrane region" description="Helical" evidence="1">
    <location>
        <begin position="232"/>
        <end position="252"/>
    </location>
</feature>
<feature type="transmembrane region" description="Helical" evidence="1">
    <location>
        <begin position="418"/>
        <end position="437"/>
    </location>
</feature>
<keyword evidence="1" id="KW-1133">Transmembrane helix</keyword>
<dbReference type="PATRIC" id="fig|304371.9.peg.809"/>